<dbReference type="OMA" id="YPVGYMN"/>
<feature type="compositionally biased region" description="Acidic residues" evidence="12">
    <location>
        <begin position="47"/>
        <end position="70"/>
    </location>
</feature>
<dbReference type="InterPro" id="IPR008991">
    <property type="entry name" value="Translation_prot_SH3-like_sf"/>
</dbReference>
<dbReference type="CDD" id="cd06082">
    <property type="entry name" value="KOW_Spt5_2"/>
    <property type="match status" value="1"/>
</dbReference>
<evidence type="ECO:0000256" key="1">
    <source>
        <dbReference type="ARBA" id="ARBA00004123"/>
    </source>
</evidence>
<feature type="region of interest" description="Disordered" evidence="12">
    <location>
        <begin position="754"/>
        <end position="980"/>
    </location>
</feature>
<evidence type="ECO:0000256" key="5">
    <source>
        <dbReference type="ARBA" id="ARBA00022553"/>
    </source>
</evidence>
<dbReference type="InterPro" id="IPR005824">
    <property type="entry name" value="KOW"/>
</dbReference>
<reference evidence="16" key="2">
    <citation type="submission" date="2025-08" db="UniProtKB">
        <authorList>
            <consortium name="Ensembl"/>
        </authorList>
    </citation>
    <scope>IDENTIFICATION</scope>
</reference>
<dbReference type="GO" id="GO:0032044">
    <property type="term" value="C:DSIF complex"/>
    <property type="evidence" value="ECO:0007669"/>
    <property type="project" value="TreeGrafter"/>
</dbReference>
<sequence>MARPRKWRRMSNGLALTQNESNTCEKSLRGIRPQEETGSPVGSDKVADEEGEDLEDEEEYDEEEEEDDDDDRPRKKPRHGGFILDEADVDDEYEDEDQWEDGAEDILEKEEAEVSNIDHVVLDEDHSGSRRLQNLWRDSREEALGEYYMRKYAKSSGGEHYSGGSEELSDDITQQQLLPGVKDPNLWTVKCKIGEERATAIALMRKFIAYQFTDTPLQIKSVVAPDHVKGYIYVESYKQTHVKAAIEGIGNLRMGFWNQQMVPIKEMTDVLKVVKEVTNLKPKSWVRLKRGLYKDDIAQVDYVEPSQNTISLKMIPRIDLDRIKAKMSLKDWFAKRKKFKRPPQRLFDAEKIRSLGGEVSHDGDFMIFEGNRYSRKGFLFKSFAMSAVITDGVKPTLSELEKFEDQPEGIDLEVVTESGKEREHNLQAGDNVEVCEGELINLQGKILSVDGNKITIMPKHEDLKDPLEFPAHEVRKYFRMGDHVKVIAGRYEGDTGLIVRVEENFVILFSDLTMHELKVLPRDLQLCSETASGVDVGGQHEWGELVQLDPQTVGVIVRLERETFQVLSMHGKVLTVRHQAVNRRKDNRFAVALDSEQNSIHVKDIVKVIDGPHSGREGEIRHLFRGFAFLHCKKLVENGGMFVCKTRHLVLAGGSKPRDVTNFTVGGFAPMSPRISSPMHHGGGGAQQRGGGGGGMGRGRGRRDNELIGQTVRISQGPYKGYIGVVKDATESTARVELHSTCQTISVDRQRLTTVGGAKRPSGLTSAHVRTPIYGSQTPMYGVGSRTPMYGSQTPLHDGSRTPHYGSQTPLHDGSRTPGQSGAWDPSNPNTPSRNEEDYDFGYDDEPSPSPQAYGTTPNPQTPGYPEVPSPQVNPQYNPQTPGTPAMYNTEQYSPYAAPSPQGSYQPSPSPQSYHQVAPSPVGYQNTHSPASYHPTPSPMAYQASPSPSPVGYSPMTPGAPSPGGYNPHTPGSNIEQGGSDWVTTDILVRVKDSFMDLMGQTGVIRSVTGGMCSVFMQETEKVVSVSSDHLEPVTPTKNNKVKVILGEDREATGILLSIDGDDGIVRMELDDQLKILNLRFLGRLEH</sequence>
<dbReference type="Pfam" id="PF11942">
    <property type="entry name" value="Spt5_N"/>
    <property type="match status" value="1"/>
</dbReference>
<reference evidence="16" key="3">
    <citation type="submission" date="2025-09" db="UniProtKB">
        <authorList>
            <consortium name="Ensembl"/>
        </authorList>
    </citation>
    <scope>IDENTIFICATION</scope>
</reference>
<accession>A0A669AYQ3</accession>
<dbReference type="InterPro" id="IPR024945">
    <property type="entry name" value="Spt5_C_dom"/>
</dbReference>
<evidence type="ECO:0000256" key="9">
    <source>
        <dbReference type="ARBA" id="ARBA00023163"/>
    </source>
</evidence>
<evidence type="ECO:0000259" key="14">
    <source>
        <dbReference type="SMART" id="SM00739"/>
    </source>
</evidence>
<feature type="region of interest" description="Disordered" evidence="12">
    <location>
        <begin position="1"/>
        <end position="99"/>
    </location>
</feature>
<dbReference type="GO" id="GO:0001764">
    <property type="term" value="P:neuron migration"/>
    <property type="evidence" value="ECO:0007669"/>
    <property type="project" value="Ensembl"/>
</dbReference>
<dbReference type="CDD" id="cd06083">
    <property type="entry name" value="KOW_Spt5_3"/>
    <property type="match status" value="1"/>
</dbReference>
<dbReference type="AlphaFoldDB" id="A0A669AYQ3"/>
<evidence type="ECO:0000256" key="7">
    <source>
        <dbReference type="ARBA" id="ARBA00023015"/>
    </source>
</evidence>
<dbReference type="InterPro" id="IPR041977">
    <property type="entry name" value="KOW_Spt5_4"/>
</dbReference>
<dbReference type="Pfam" id="PF00467">
    <property type="entry name" value="KOW"/>
    <property type="match status" value="1"/>
</dbReference>
<dbReference type="InterPro" id="IPR041976">
    <property type="entry name" value="KOW_Spt5_3"/>
</dbReference>
<dbReference type="SMART" id="SM01104">
    <property type="entry name" value="CTD"/>
    <property type="match status" value="1"/>
</dbReference>
<keyword evidence="7" id="KW-0805">Transcription regulation</keyword>
<dbReference type="GO" id="GO:0032968">
    <property type="term" value="P:positive regulation of transcription elongation by RNA polymerase II"/>
    <property type="evidence" value="ECO:0007669"/>
    <property type="project" value="Ensembl"/>
</dbReference>
<dbReference type="InterPro" id="IPR039659">
    <property type="entry name" value="SPT5"/>
</dbReference>
<dbReference type="InterPro" id="IPR006645">
    <property type="entry name" value="NGN-like_dom"/>
</dbReference>
<evidence type="ECO:0000256" key="3">
    <source>
        <dbReference type="ARBA" id="ARBA00020181"/>
    </source>
</evidence>
<reference evidence="17" key="1">
    <citation type="submission" date="2012-01" db="EMBL/GenBank/DDBJ databases">
        <title>The Genome Sequence of Oreochromis niloticus (Nile Tilapia).</title>
        <authorList>
            <consortium name="Broad Institute Genome Assembly Team"/>
            <consortium name="Broad Institute Sequencing Platform"/>
            <person name="Di Palma F."/>
            <person name="Johnson J."/>
            <person name="Lander E.S."/>
            <person name="Lindblad-Toh K."/>
        </authorList>
    </citation>
    <scope>NUCLEOTIDE SEQUENCE [LARGE SCALE GENOMIC DNA]</scope>
</reference>
<gene>
    <name evidence="16" type="primary">SUPT5H</name>
    <name evidence="16" type="synonym">supt5h</name>
</gene>
<dbReference type="CDD" id="cd06085">
    <property type="entry name" value="KOW_Spt5_5"/>
    <property type="match status" value="1"/>
</dbReference>
<dbReference type="GO" id="GO:1902038">
    <property type="term" value="P:positive regulation of hematopoietic stem cell differentiation"/>
    <property type="evidence" value="ECO:0007669"/>
    <property type="project" value="Ensembl"/>
</dbReference>
<evidence type="ECO:0000256" key="2">
    <source>
        <dbReference type="ARBA" id="ARBA00006956"/>
    </source>
</evidence>
<feature type="compositionally biased region" description="Gly residues" evidence="12">
    <location>
        <begin position="681"/>
        <end position="698"/>
    </location>
</feature>
<keyword evidence="4" id="KW-0678">Repressor</keyword>
<feature type="domain" description="Spt5 C-terminal" evidence="15">
    <location>
        <begin position="775"/>
        <end position="911"/>
    </location>
</feature>
<dbReference type="SUPFAM" id="SSF50104">
    <property type="entry name" value="Translation proteins SH3-like domain"/>
    <property type="match status" value="1"/>
</dbReference>
<dbReference type="GO" id="GO:0060335">
    <property type="term" value="P:positive regulation of type II interferon-mediated signaling pathway"/>
    <property type="evidence" value="ECO:0007669"/>
    <property type="project" value="Ensembl"/>
</dbReference>
<feature type="domain" description="KOW" evidence="14">
    <location>
        <begin position="705"/>
        <end position="732"/>
    </location>
</feature>
<keyword evidence="9 11" id="KW-0804">Transcription</keyword>
<comment type="subcellular location">
    <subcellularLocation>
        <location evidence="1 11">Nucleus</location>
    </subcellularLocation>
</comment>
<dbReference type="GO" id="GO:0034244">
    <property type="term" value="P:negative regulation of transcription elongation by RNA polymerase II"/>
    <property type="evidence" value="ECO:0007669"/>
    <property type="project" value="Ensembl"/>
</dbReference>
<evidence type="ECO:0000256" key="6">
    <source>
        <dbReference type="ARBA" id="ARBA00022737"/>
    </source>
</evidence>
<comment type="similarity">
    <text evidence="2 11">Belongs to the SPT5 family.</text>
</comment>
<dbReference type="Pfam" id="PF23037">
    <property type="entry name" value="KOWx_SPT5"/>
    <property type="match status" value="1"/>
</dbReference>
<feature type="compositionally biased region" description="Low complexity" evidence="12">
    <location>
        <begin position="899"/>
        <end position="914"/>
    </location>
</feature>
<dbReference type="PANTHER" id="PTHR11125">
    <property type="entry name" value="SUPPRESSOR OF TY 5"/>
    <property type="match status" value="1"/>
</dbReference>
<dbReference type="Pfam" id="PF23288">
    <property type="entry name" value="KOW6_SPT5"/>
    <property type="match status" value="1"/>
</dbReference>
<dbReference type="InterPro" id="IPR041973">
    <property type="entry name" value="KOW_Spt5_1"/>
</dbReference>
<dbReference type="SMART" id="SM00738">
    <property type="entry name" value="NGN"/>
    <property type="match status" value="1"/>
</dbReference>
<feature type="domain" description="KOW" evidence="14">
    <location>
        <begin position="279"/>
        <end position="306"/>
    </location>
</feature>
<keyword evidence="5" id="KW-0597">Phosphoprotein</keyword>
<protein>
    <recommendedName>
        <fullName evidence="3 11">Transcription elongation factor SPT5</fullName>
    </recommendedName>
</protein>
<dbReference type="GO" id="GO:0003677">
    <property type="term" value="F:DNA binding"/>
    <property type="evidence" value="ECO:0007669"/>
    <property type="project" value="Ensembl"/>
</dbReference>
<dbReference type="Gene3D" id="3.30.70.940">
    <property type="entry name" value="NusG, N-terminal domain"/>
    <property type="match status" value="1"/>
</dbReference>
<feature type="domain" description="NusG-like N-terminal" evidence="13">
    <location>
        <begin position="183"/>
        <end position="274"/>
    </location>
</feature>
<evidence type="ECO:0000259" key="15">
    <source>
        <dbReference type="SMART" id="SM01104"/>
    </source>
</evidence>
<dbReference type="InterPro" id="IPR041980">
    <property type="entry name" value="KOW_Spt5_6_metazoa"/>
</dbReference>
<feature type="compositionally biased region" description="Basic and acidic residues" evidence="12">
    <location>
        <begin position="26"/>
        <end position="35"/>
    </location>
</feature>
<feature type="compositionally biased region" description="Acidic residues" evidence="12">
    <location>
        <begin position="837"/>
        <end position="847"/>
    </location>
</feature>
<keyword evidence="17" id="KW-1185">Reference proteome</keyword>
<dbReference type="InterPro" id="IPR041975">
    <property type="entry name" value="KOW_Spt5_2"/>
</dbReference>
<dbReference type="FunCoup" id="A0A669AYQ3">
    <property type="interactions" value="2363"/>
</dbReference>
<dbReference type="GO" id="GO:0006368">
    <property type="term" value="P:transcription elongation by RNA polymerase II"/>
    <property type="evidence" value="ECO:0007669"/>
    <property type="project" value="Ensembl"/>
</dbReference>
<dbReference type="GO" id="GO:0046427">
    <property type="term" value="P:positive regulation of receptor signaling pathway via JAK-STAT"/>
    <property type="evidence" value="ECO:0007669"/>
    <property type="project" value="Ensembl"/>
</dbReference>
<dbReference type="InterPro" id="IPR039385">
    <property type="entry name" value="NGN_Euk"/>
</dbReference>
<feature type="compositionally biased region" description="Acidic residues" evidence="12">
    <location>
        <begin position="85"/>
        <end position="99"/>
    </location>
</feature>
<dbReference type="GeneTree" id="ENSGT00440000037640"/>
<dbReference type="InterPro" id="IPR017071">
    <property type="entry name" value="TF_Spt5_eukaryote"/>
</dbReference>
<dbReference type="GO" id="GO:0003729">
    <property type="term" value="F:mRNA binding"/>
    <property type="evidence" value="ECO:0007669"/>
    <property type="project" value="TreeGrafter"/>
</dbReference>
<evidence type="ECO:0000313" key="17">
    <source>
        <dbReference type="Proteomes" id="UP000005207"/>
    </source>
</evidence>
<dbReference type="InterPro" id="IPR057934">
    <property type="entry name" value="KOW_Spt5_7"/>
</dbReference>
<dbReference type="Gene3D" id="2.30.30.30">
    <property type="match status" value="3"/>
</dbReference>
<feature type="domain" description="KOW" evidence="14">
    <location>
        <begin position="477"/>
        <end position="504"/>
    </location>
</feature>
<dbReference type="Pfam" id="PF23284">
    <property type="entry name" value="KOW2_Spt5"/>
    <property type="match status" value="1"/>
</dbReference>
<name>A0A669AYQ3_ORENI</name>
<evidence type="ECO:0000256" key="8">
    <source>
        <dbReference type="ARBA" id="ARBA00023159"/>
    </source>
</evidence>
<dbReference type="GO" id="GO:0021954">
    <property type="term" value="P:central nervous system neuron development"/>
    <property type="evidence" value="ECO:0007669"/>
    <property type="project" value="Ensembl"/>
</dbReference>
<feature type="compositionally biased region" description="Pro residues" evidence="12">
    <location>
        <begin position="860"/>
        <end position="869"/>
    </location>
</feature>
<evidence type="ECO:0000256" key="10">
    <source>
        <dbReference type="ARBA" id="ARBA00023242"/>
    </source>
</evidence>
<dbReference type="SMART" id="SM00739">
    <property type="entry name" value="KOW"/>
    <property type="match status" value="6"/>
</dbReference>
<dbReference type="PANTHER" id="PTHR11125:SF7">
    <property type="entry name" value="TRANSCRIPTION ELONGATION FACTOR SPT5"/>
    <property type="match status" value="1"/>
</dbReference>
<keyword evidence="10 11" id="KW-0539">Nucleus</keyword>
<dbReference type="InterPro" id="IPR036735">
    <property type="entry name" value="NGN_dom_sf"/>
</dbReference>
<dbReference type="FunFam" id="2.30.30.30:FF:000017">
    <property type="entry name" value="Transcription elongation factor SPT5"/>
    <property type="match status" value="1"/>
</dbReference>
<dbReference type="Ensembl" id="ENSONIT00000054633.1">
    <property type="protein sequence ID" value="ENSONIP00000028264.1"/>
    <property type="gene ID" value="ENSONIG00000001100.2"/>
</dbReference>
<evidence type="ECO:0000256" key="4">
    <source>
        <dbReference type="ARBA" id="ARBA00022491"/>
    </source>
</evidence>
<dbReference type="CDD" id="cd09888">
    <property type="entry name" value="NGN_Euk"/>
    <property type="match status" value="1"/>
</dbReference>
<dbReference type="CDD" id="cd06081">
    <property type="entry name" value="KOW_Spt5_1"/>
    <property type="match status" value="1"/>
</dbReference>
<evidence type="ECO:0000313" key="16">
    <source>
        <dbReference type="Ensembl" id="ENSONIP00000028264.1"/>
    </source>
</evidence>
<dbReference type="InterPro" id="IPR014722">
    <property type="entry name" value="Rib_uL2_dom2"/>
</dbReference>
<dbReference type="InterPro" id="IPR022581">
    <property type="entry name" value="Spt5_N"/>
</dbReference>
<feature type="domain" description="KOW" evidence="14">
    <location>
        <begin position="1035"/>
        <end position="1062"/>
    </location>
</feature>
<dbReference type="Proteomes" id="UP000005207">
    <property type="component" value="Linkage group LG14"/>
</dbReference>
<dbReference type="GO" id="GO:0030097">
    <property type="term" value="P:hemopoiesis"/>
    <property type="evidence" value="ECO:0007669"/>
    <property type="project" value="Ensembl"/>
</dbReference>
<dbReference type="CDD" id="cd06084">
    <property type="entry name" value="KOW_Spt5_4"/>
    <property type="match status" value="1"/>
</dbReference>
<dbReference type="Pfam" id="PF23291">
    <property type="entry name" value="KOW4_SPT5"/>
    <property type="match status" value="1"/>
</dbReference>
<dbReference type="FunFam" id="2.30.30.30:FF:000013">
    <property type="entry name" value="Transcription elongation factor SPT5"/>
    <property type="match status" value="1"/>
</dbReference>
<evidence type="ECO:0000259" key="13">
    <source>
        <dbReference type="SMART" id="SM00738"/>
    </source>
</evidence>
<feature type="compositionally biased region" description="Polar residues" evidence="12">
    <location>
        <begin position="14"/>
        <end position="25"/>
    </location>
</feature>
<keyword evidence="8" id="KW-0010">Activator</keyword>
<dbReference type="InterPro" id="IPR057936">
    <property type="entry name" value="KOWx_Spt5"/>
</dbReference>
<dbReference type="Pfam" id="PF23287">
    <property type="entry name" value="KOW7_SPT5"/>
    <property type="match status" value="1"/>
</dbReference>
<dbReference type="InterPro" id="IPR005100">
    <property type="entry name" value="NGN-domain"/>
</dbReference>
<feature type="domain" description="KOW" evidence="14">
    <location>
        <begin position="599"/>
        <end position="626"/>
    </location>
</feature>
<dbReference type="Pfam" id="PF23290">
    <property type="entry name" value="KOW5_SPT5"/>
    <property type="match status" value="1"/>
</dbReference>
<dbReference type="Pfam" id="PF03439">
    <property type="entry name" value="Spt5-NGN"/>
    <property type="match status" value="1"/>
</dbReference>
<dbReference type="FunFam" id="2.30.30.30:FF:000016">
    <property type="entry name" value="Transcription elongation factor SPT5"/>
    <property type="match status" value="1"/>
</dbReference>
<dbReference type="CDD" id="cd06086">
    <property type="entry name" value="KOW_Spt5_6"/>
    <property type="match status" value="1"/>
</dbReference>
<dbReference type="Pfam" id="PF23042">
    <property type="entry name" value="KOW1_SPT5"/>
    <property type="match status" value="1"/>
</dbReference>
<dbReference type="GO" id="GO:0040037">
    <property type="term" value="P:negative regulation of fibroblast growth factor receptor signaling pathway"/>
    <property type="evidence" value="ECO:0007669"/>
    <property type="project" value="Ensembl"/>
</dbReference>
<evidence type="ECO:0000256" key="11">
    <source>
        <dbReference type="PIRNR" id="PIRNR036945"/>
    </source>
</evidence>
<dbReference type="InterPro" id="IPR041978">
    <property type="entry name" value="KOW_Spt5_5"/>
</dbReference>
<feature type="region of interest" description="Disordered" evidence="12">
    <location>
        <begin position="675"/>
        <end position="703"/>
    </location>
</feature>
<keyword evidence="6" id="KW-0677">Repeat</keyword>
<feature type="compositionally biased region" description="Polar residues" evidence="12">
    <location>
        <begin position="871"/>
        <end position="893"/>
    </location>
</feature>
<feature type="domain" description="KOW" evidence="14">
    <location>
        <begin position="425"/>
        <end position="452"/>
    </location>
</feature>
<dbReference type="PIRSF" id="PIRSF036945">
    <property type="entry name" value="Spt5"/>
    <property type="match status" value="1"/>
</dbReference>
<dbReference type="InParanoid" id="A0A669AYQ3"/>
<dbReference type="FunFam" id="3.30.70.940:FF:000003">
    <property type="entry name" value="Transcription elongation factor SPT5"/>
    <property type="match status" value="1"/>
</dbReference>
<organism evidence="16 17">
    <name type="scientific">Oreochromis niloticus</name>
    <name type="common">Nile tilapia</name>
    <name type="synonym">Tilapia nilotica</name>
    <dbReference type="NCBI Taxonomy" id="8128"/>
    <lineage>
        <taxon>Eukaryota</taxon>
        <taxon>Metazoa</taxon>
        <taxon>Chordata</taxon>
        <taxon>Craniata</taxon>
        <taxon>Vertebrata</taxon>
        <taxon>Euteleostomi</taxon>
        <taxon>Actinopterygii</taxon>
        <taxon>Neopterygii</taxon>
        <taxon>Teleostei</taxon>
        <taxon>Neoteleostei</taxon>
        <taxon>Acanthomorphata</taxon>
        <taxon>Ovalentaria</taxon>
        <taxon>Cichlomorphae</taxon>
        <taxon>Cichliformes</taxon>
        <taxon>Cichlidae</taxon>
        <taxon>African cichlids</taxon>
        <taxon>Pseudocrenilabrinae</taxon>
        <taxon>Oreochromini</taxon>
        <taxon>Oreochromis</taxon>
    </lineage>
</organism>
<evidence type="ECO:0000256" key="12">
    <source>
        <dbReference type="SAM" id="MobiDB-lite"/>
    </source>
</evidence>
<proteinExistence type="inferred from homology"/>